<reference evidence="8 9" key="1">
    <citation type="submission" date="2020-07" db="EMBL/GenBank/DDBJ databases">
        <title>Pusillimonas sp. nov., isolated from poultry manure in Taiwan.</title>
        <authorList>
            <person name="Lin S.-Y."/>
            <person name="Tang Y.-S."/>
            <person name="Young C.-C."/>
        </authorList>
    </citation>
    <scope>NUCLEOTIDE SEQUENCE [LARGE SCALE GENOMIC DNA]</scope>
    <source>
        <strain evidence="8 9">CC-YST705</strain>
    </source>
</reference>
<dbReference type="InterPro" id="IPR002477">
    <property type="entry name" value="Peptidoglycan-bd-like"/>
</dbReference>
<dbReference type="EC" id="3.5.1.28" evidence="3"/>
<dbReference type="PANTHER" id="PTHR30417">
    <property type="entry name" value="N-ACETYLMURAMOYL-L-ALANINE AMIDASE AMID"/>
    <property type="match status" value="1"/>
</dbReference>
<dbReference type="EMBL" id="JACDXW010000001">
    <property type="protein sequence ID" value="MCB5362448.1"/>
    <property type="molecule type" value="Genomic_DNA"/>
</dbReference>
<dbReference type="PANTHER" id="PTHR30417:SF1">
    <property type="entry name" value="N-ACETYLMURAMOYL-L-ALANINE AMIDASE AMID"/>
    <property type="match status" value="1"/>
</dbReference>
<dbReference type="PROSITE" id="PS51257">
    <property type="entry name" value="PROKAR_LIPOPROTEIN"/>
    <property type="match status" value="1"/>
</dbReference>
<accession>A0ABS8C8U1</accession>
<dbReference type="SUPFAM" id="SSF47090">
    <property type="entry name" value="PGBD-like"/>
    <property type="match status" value="1"/>
</dbReference>
<comment type="caution">
    <text evidence="8">The sequence shown here is derived from an EMBL/GenBank/DDBJ whole genome shotgun (WGS) entry which is preliminary data.</text>
</comment>
<feature type="signal peptide" evidence="6">
    <location>
        <begin position="1"/>
        <end position="20"/>
    </location>
</feature>
<dbReference type="InterPro" id="IPR036366">
    <property type="entry name" value="PGBDSf"/>
</dbReference>
<evidence type="ECO:0000256" key="3">
    <source>
        <dbReference type="ARBA" id="ARBA00011901"/>
    </source>
</evidence>
<dbReference type="Pfam" id="PF01471">
    <property type="entry name" value="PG_binding_1"/>
    <property type="match status" value="1"/>
</dbReference>
<feature type="chain" id="PRO_5045404330" description="N-acetylmuramoyl-L-alanine amidase" evidence="6">
    <location>
        <begin position="21"/>
        <end position="267"/>
    </location>
</feature>
<protein>
    <recommendedName>
        <fullName evidence="3">N-acetylmuramoyl-L-alanine amidase</fullName>
        <ecNumber evidence="3">3.5.1.28</ecNumber>
    </recommendedName>
</protein>
<name>A0ABS8C8U1_9BURK</name>
<keyword evidence="9" id="KW-1185">Reference proteome</keyword>
<keyword evidence="5" id="KW-0961">Cell wall biogenesis/degradation</keyword>
<dbReference type="Gene3D" id="1.10.101.10">
    <property type="entry name" value="PGBD-like superfamily/PGBD"/>
    <property type="match status" value="1"/>
</dbReference>
<dbReference type="InterPro" id="IPR051206">
    <property type="entry name" value="NAMLAA_amidase_2"/>
</dbReference>
<keyword evidence="6" id="KW-0732">Signal</keyword>
<dbReference type="Pfam" id="PF01510">
    <property type="entry name" value="Amidase_2"/>
    <property type="match status" value="1"/>
</dbReference>
<keyword evidence="4" id="KW-0378">Hydrolase</keyword>
<dbReference type="InterPro" id="IPR036365">
    <property type="entry name" value="PGBD-like_sf"/>
</dbReference>
<proteinExistence type="inferred from homology"/>
<sequence>MRLPWTPPCMVALALLSACATGPLPRELAIDRSIQAVSQSSRVEFIVLHYTSAPTERSLTLLSRHRVSSHYLITDHPEPRIYQLVDENQRAWHAGASSWYGRSWLNASSIGVEIVNAGGSYAPSGETTDWAAYSDAQIEALGLLLKDIAQRHDIAPHNIVGHSDISPQRKVDPGPLFPWKKLAQDGLGRWYDEQLAAQHKADFERNGLPDASWTQEQLARVGYEVPRSGVWDDATRNVVRAFQMHYRPFLFNGIADAETLGILKSLP</sequence>
<evidence type="ECO:0000259" key="7">
    <source>
        <dbReference type="SMART" id="SM00644"/>
    </source>
</evidence>
<gene>
    <name evidence="8" type="ORF">H0484_01590</name>
</gene>
<dbReference type="InterPro" id="IPR002502">
    <property type="entry name" value="Amidase_domain"/>
</dbReference>
<dbReference type="Proteomes" id="UP000776983">
    <property type="component" value="Unassembled WGS sequence"/>
</dbReference>
<feature type="domain" description="N-acetylmuramoyl-L-alanine amidase" evidence="7">
    <location>
        <begin position="31"/>
        <end position="174"/>
    </location>
</feature>
<dbReference type="CDD" id="cd06583">
    <property type="entry name" value="PGRP"/>
    <property type="match status" value="1"/>
</dbReference>
<dbReference type="SUPFAM" id="SSF55846">
    <property type="entry name" value="N-acetylmuramoyl-L-alanine amidase-like"/>
    <property type="match status" value="1"/>
</dbReference>
<organism evidence="8 9">
    <name type="scientific">Mesopusillimonas faecipullorum</name>
    <dbReference type="NCBI Taxonomy" id="2755040"/>
    <lineage>
        <taxon>Bacteria</taxon>
        <taxon>Pseudomonadati</taxon>
        <taxon>Pseudomonadota</taxon>
        <taxon>Betaproteobacteria</taxon>
        <taxon>Burkholderiales</taxon>
        <taxon>Alcaligenaceae</taxon>
        <taxon>Mesopusillimonas</taxon>
    </lineage>
</organism>
<evidence type="ECO:0000313" key="9">
    <source>
        <dbReference type="Proteomes" id="UP000776983"/>
    </source>
</evidence>
<evidence type="ECO:0000256" key="1">
    <source>
        <dbReference type="ARBA" id="ARBA00001561"/>
    </source>
</evidence>
<dbReference type="InterPro" id="IPR036505">
    <property type="entry name" value="Amidase/PGRP_sf"/>
</dbReference>
<evidence type="ECO:0000256" key="6">
    <source>
        <dbReference type="SAM" id="SignalP"/>
    </source>
</evidence>
<evidence type="ECO:0000256" key="2">
    <source>
        <dbReference type="ARBA" id="ARBA00007553"/>
    </source>
</evidence>
<evidence type="ECO:0000313" key="8">
    <source>
        <dbReference type="EMBL" id="MCB5362448.1"/>
    </source>
</evidence>
<comment type="similarity">
    <text evidence="2">Belongs to the N-acetylmuramoyl-L-alanine amidase 2 family.</text>
</comment>
<dbReference type="Gene3D" id="3.40.80.10">
    <property type="entry name" value="Peptidoglycan recognition protein-like"/>
    <property type="match status" value="1"/>
</dbReference>
<evidence type="ECO:0000256" key="4">
    <source>
        <dbReference type="ARBA" id="ARBA00022801"/>
    </source>
</evidence>
<comment type="catalytic activity">
    <reaction evidence="1">
        <text>Hydrolyzes the link between N-acetylmuramoyl residues and L-amino acid residues in certain cell-wall glycopeptides.</text>
        <dbReference type="EC" id="3.5.1.28"/>
    </reaction>
</comment>
<evidence type="ECO:0000256" key="5">
    <source>
        <dbReference type="ARBA" id="ARBA00023316"/>
    </source>
</evidence>
<dbReference type="SMART" id="SM00644">
    <property type="entry name" value="Ami_2"/>
    <property type="match status" value="1"/>
</dbReference>